<keyword evidence="2" id="KW-0812">Transmembrane</keyword>
<sequence length="239" mass="27251">MQLMGTSAGFGEKELIHSSSPIPWEGETPALRGCTWVQLRWPSLAYLNGRLKRLLDLVLVAVCTPLAVPLLLLAALAIKLTSRGPVFFIQERLGQNGRPFRCVKLRTMVVGAEADAPRWAVAEDPRVTRIGRLLRRSRLDELPQLYNVWRGEMSFVGPRPIREHFARMLTRAEPRFPLRFAAKPGLTGWDQVHNGYPSTFEAQLRKFQFDLYYLERASLWLDLKILWKTLGVVVGFRGL</sequence>
<feature type="transmembrane region" description="Helical" evidence="2">
    <location>
        <begin position="57"/>
        <end position="78"/>
    </location>
</feature>
<evidence type="ECO:0000313" key="4">
    <source>
        <dbReference type="EMBL" id="HGZ11596.1"/>
    </source>
</evidence>
<reference evidence="4" key="1">
    <citation type="journal article" date="2020" name="mSystems">
        <title>Genome- and Community-Level Interaction Insights into Carbon Utilization and Element Cycling Functions of Hydrothermarchaeota in Hydrothermal Sediment.</title>
        <authorList>
            <person name="Zhou Z."/>
            <person name="Liu Y."/>
            <person name="Xu W."/>
            <person name="Pan J."/>
            <person name="Luo Z.H."/>
            <person name="Li M."/>
        </authorList>
    </citation>
    <scope>NUCLEOTIDE SEQUENCE [LARGE SCALE GENOMIC DNA]</scope>
    <source>
        <strain evidence="4">SpSt-853</strain>
    </source>
</reference>
<evidence type="ECO:0000256" key="1">
    <source>
        <dbReference type="ARBA" id="ARBA00006464"/>
    </source>
</evidence>
<dbReference type="Pfam" id="PF02397">
    <property type="entry name" value="Bac_transf"/>
    <property type="match status" value="1"/>
</dbReference>
<keyword evidence="2" id="KW-0472">Membrane</keyword>
<dbReference type="PANTHER" id="PTHR30576">
    <property type="entry name" value="COLANIC BIOSYNTHESIS UDP-GLUCOSE LIPID CARRIER TRANSFERASE"/>
    <property type="match status" value="1"/>
</dbReference>
<accession>A0A7C5ELW6</accession>
<evidence type="ECO:0000256" key="2">
    <source>
        <dbReference type="SAM" id="Phobius"/>
    </source>
</evidence>
<dbReference type="InterPro" id="IPR003362">
    <property type="entry name" value="Bact_transf"/>
</dbReference>
<proteinExistence type="inferred from homology"/>
<comment type="caution">
    <text evidence="4">The sequence shown here is derived from an EMBL/GenBank/DDBJ whole genome shotgun (WGS) entry which is preliminary data.</text>
</comment>
<name>A0A7C5ELW6_9BACT</name>
<feature type="domain" description="Bacterial sugar transferase" evidence="3">
    <location>
        <begin position="52"/>
        <end position="234"/>
    </location>
</feature>
<gene>
    <name evidence="4" type="ORF">ENW48_05215</name>
</gene>
<dbReference type="EMBL" id="DTKJ01000040">
    <property type="protein sequence ID" value="HGZ11596.1"/>
    <property type="molecule type" value="Genomic_DNA"/>
</dbReference>
<dbReference type="AlphaFoldDB" id="A0A7C5ELW6"/>
<keyword evidence="2" id="KW-1133">Transmembrane helix</keyword>
<dbReference type="PANTHER" id="PTHR30576:SF0">
    <property type="entry name" value="UNDECAPRENYL-PHOSPHATE N-ACETYLGALACTOSAMINYL 1-PHOSPHATE TRANSFERASE-RELATED"/>
    <property type="match status" value="1"/>
</dbReference>
<comment type="similarity">
    <text evidence="1">Belongs to the bacterial sugar transferase family.</text>
</comment>
<keyword evidence="4" id="KW-0808">Transferase</keyword>
<evidence type="ECO:0000259" key="3">
    <source>
        <dbReference type="Pfam" id="PF02397"/>
    </source>
</evidence>
<protein>
    <submittedName>
        <fullName evidence="4">Sugar transferase</fullName>
    </submittedName>
</protein>
<dbReference type="GO" id="GO:0016780">
    <property type="term" value="F:phosphotransferase activity, for other substituted phosphate groups"/>
    <property type="evidence" value="ECO:0007669"/>
    <property type="project" value="TreeGrafter"/>
</dbReference>
<organism evidence="4">
    <name type="scientific">Desulfobacca acetoxidans</name>
    <dbReference type="NCBI Taxonomy" id="60893"/>
    <lineage>
        <taxon>Bacteria</taxon>
        <taxon>Pseudomonadati</taxon>
        <taxon>Thermodesulfobacteriota</taxon>
        <taxon>Desulfobaccia</taxon>
        <taxon>Desulfobaccales</taxon>
        <taxon>Desulfobaccaceae</taxon>
        <taxon>Desulfobacca</taxon>
    </lineage>
</organism>